<proteinExistence type="predicted"/>
<evidence type="ECO:0000256" key="6">
    <source>
        <dbReference type="ARBA" id="ARBA00022801"/>
    </source>
</evidence>
<dbReference type="AlphaFoldDB" id="A0A699IM18"/>
<reference evidence="9" key="1">
    <citation type="journal article" date="2019" name="Sci. Rep.">
        <title>Draft genome of Tanacetum cinerariifolium, the natural source of mosquito coil.</title>
        <authorList>
            <person name="Yamashiro T."/>
            <person name="Shiraishi A."/>
            <person name="Satake H."/>
            <person name="Nakayama K."/>
        </authorList>
    </citation>
    <scope>NUCLEOTIDE SEQUENCE</scope>
</reference>
<keyword evidence="7" id="KW-0695">RNA-directed DNA polymerase</keyword>
<feature type="domain" description="Reverse transcriptase" evidence="8">
    <location>
        <begin position="30"/>
        <end position="220"/>
    </location>
</feature>
<dbReference type="InterPro" id="IPR053134">
    <property type="entry name" value="RNA-dir_DNA_polymerase"/>
</dbReference>
<keyword evidence="3" id="KW-0548">Nucleotidyltransferase</keyword>
<keyword evidence="1" id="KW-0645">Protease</keyword>
<dbReference type="InterPro" id="IPR043502">
    <property type="entry name" value="DNA/RNA_pol_sf"/>
</dbReference>
<evidence type="ECO:0000256" key="3">
    <source>
        <dbReference type="ARBA" id="ARBA00022695"/>
    </source>
</evidence>
<dbReference type="PROSITE" id="PS50878">
    <property type="entry name" value="RT_POL"/>
    <property type="match status" value="1"/>
</dbReference>
<evidence type="ECO:0000256" key="4">
    <source>
        <dbReference type="ARBA" id="ARBA00022722"/>
    </source>
</evidence>
<keyword evidence="4" id="KW-0540">Nuclease</keyword>
<dbReference type="Gene3D" id="3.10.10.10">
    <property type="entry name" value="HIV Type 1 Reverse Transcriptase, subunit A, domain 1"/>
    <property type="match status" value="1"/>
</dbReference>
<dbReference type="SUPFAM" id="SSF56672">
    <property type="entry name" value="DNA/RNA polymerases"/>
    <property type="match status" value="1"/>
</dbReference>
<protein>
    <submittedName>
        <fullName evidence="9">Retrovirus-related Pol polyprotein from transposon 17.6</fullName>
    </submittedName>
</protein>
<dbReference type="EMBL" id="BKCJ010309875">
    <property type="protein sequence ID" value="GEZ68526.1"/>
    <property type="molecule type" value="Genomic_DNA"/>
</dbReference>
<dbReference type="GO" id="GO:0008233">
    <property type="term" value="F:peptidase activity"/>
    <property type="evidence" value="ECO:0007669"/>
    <property type="project" value="UniProtKB-KW"/>
</dbReference>
<keyword evidence="2" id="KW-0808">Transferase</keyword>
<evidence type="ECO:0000256" key="5">
    <source>
        <dbReference type="ARBA" id="ARBA00022759"/>
    </source>
</evidence>
<dbReference type="FunFam" id="3.10.10.10:FF:000007">
    <property type="entry name" value="Retrovirus-related Pol polyprotein from transposon 17.6-like Protein"/>
    <property type="match status" value="1"/>
</dbReference>
<gene>
    <name evidence="9" type="ORF">Tci_540499</name>
</gene>
<evidence type="ECO:0000259" key="8">
    <source>
        <dbReference type="PROSITE" id="PS50878"/>
    </source>
</evidence>
<evidence type="ECO:0000313" key="9">
    <source>
        <dbReference type="EMBL" id="GEZ68526.1"/>
    </source>
</evidence>
<evidence type="ECO:0000256" key="7">
    <source>
        <dbReference type="ARBA" id="ARBA00022918"/>
    </source>
</evidence>
<dbReference type="InterPro" id="IPR043128">
    <property type="entry name" value="Rev_trsase/Diguanyl_cyclase"/>
</dbReference>
<sequence length="262" mass="30120">MPNTPLINVRPYRHPPNKKDAIELMVKELLKSGVIRTSQSPLSSPIVMVKKKDGSWRMCVDYRQLNKYTVKDKFPIPVIEELIDELSGSVVFSKHDFGAGYHQIKMSEADICNTAFRTHKGHYEFLVMPFGLTNAPLTFQSLMNTVFKPFLRKLVLVSFDDILIYSKSMEEHCKHLELALQVMQDNTLFAKKNPSKIKAMLKWPTPTIIKQLKGFLGLTGYYRRFMKNNASISQPHTALLKKNAFKWSDAAELAYNYLKKAM</sequence>
<dbReference type="Pfam" id="PF00078">
    <property type="entry name" value="RVT_1"/>
    <property type="match status" value="1"/>
</dbReference>
<keyword evidence="5" id="KW-0255">Endonuclease</keyword>
<dbReference type="PANTHER" id="PTHR24559:SF450">
    <property type="entry name" value="RNA-DIRECTED DNA POLYMERASE HOMOLOG"/>
    <property type="match status" value="1"/>
</dbReference>
<accession>A0A699IM18</accession>
<dbReference type="Gene3D" id="3.30.70.270">
    <property type="match status" value="2"/>
</dbReference>
<dbReference type="InterPro" id="IPR000477">
    <property type="entry name" value="RT_dom"/>
</dbReference>
<name>A0A699IM18_TANCI</name>
<dbReference type="CDD" id="cd01647">
    <property type="entry name" value="RT_LTR"/>
    <property type="match status" value="1"/>
</dbReference>
<dbReference type="GO" id="GO:0006508">
    <property type="term" value="P:proteolysis"/>
    <property type="evidence" value="ECO:0007669"/>
    <property type="project" value="UniProtKB-KW"/>
</dbReference>
<organism evidence="9">
    <name type="scientific">Tanacetum cinerariifolium</name>
    <name type="common">Dalmatian daisy</name>
    <name type="synonym">Chrysanthemum cinerariifolium</name>
    <dbReference type="NCBI Taxonomy" id="118510"/>
    <lineage>
        <taxon>Eukaryota</taxon>
        <taxon>Viridiplantae</taxon>
        <taxon>Streptophyta</taxon>
        <taxon>Embryophyta</taxon>
        <taxon>Tracheophyta</taxon>
        <taxon>Spermatophyta</taxon>
        <taxon>Magnoliopsida</taxon>
        <taxon>eudicotyledons</taxon>
        <taxon>Gunneridae</taxon>
        <taxon>Pentapetalae</taxon>
        <taxon>asterids</taxon>
        <taxon>campanulids</taxon>
        <taxon>Asterales</taxon>
        <taxon>Asteraceae</taxon>
        <taxon>Asteroideae</taxon>
        <taxon>Anthemideae</taxon>
        <taxon>Anthemidinae</taxon>
        <taxon>Tanacetum</taxon>
    </lineage>
</organism>
<feature type="non-terminal residue" evidence="9">
    <location>
        <position position="262"/>
    </location>
</feature>
<evidence type="ECO:0000256" key="1">
    <source>
        <dbReference type="ARBA" id="ARBA00022670"/>
    </source>
</evidence>
<keyword evidence="6" id="KW-0378">Hydrolase</keyword>
<evidence type="ECO:0000256" key="2">
    <source>
        <dbReference type="ARBA" id="ARBA00022679"/>
    </source>
</evidence>
<dbReference type="GO" id="GO:0004519">
    <property type="term" value="F:endonuclease activity"/>
    <property type="evidence" value="ECO:0007669"/>
    <property type="project" value="UniProtKB-KW"/>
</dbReference>
<dbReference type="GO" id="GO:0003964">
    <property type="term" value="F:RNA-directed DNA polymerase activity"/>
    <property type="evidence" value="ECO:0007669"/>
    <property type="project" value="UniProtKB-KW"/>
</dbReference>
<dbReference type="PANTHER" id="PTHR24559">
    <property type="entry name" value="TRANSPOSON TY3-I GAG-POL POLYPROTEIN"/>
    <property type="match status" value="1"/>
</dbReference>
<comment type="caution">
    <text evidence="9">The sequence shown here is derived from an EMBL/GenBank/DDBJ whole genome shotgun (WGS) entry which is preliminary data.</text>
</comment>